<dbReference type="AlphaFoldDB" id="A0A7I7QZU6"/>
<dbReference type="Pfam" id="PF21906">
    <property type="entry name" value="WHD_NrtR"/>
    <property type="match status" value="1"/>
</dbReference>
<proteinExistence type="predicted"/>
<dbReference type="RefSeq" id="WP_246230857.1">
    <property type="nucleotide sequence ID" value="NZ_AP022588.1"/>
</dbReference>
<dbReference type="Proteomes" id="UP000467193">
    <property type="component" value="Chromosome"/>
</dbReference>
<dbReference type="CDD" id="cd18873">
    <property type="entry name" value="NUDIX_NadM_like"/>
    <property type="match status" value="1"/>
</dbReference>
<name>A0A7I7QZU6_9MYCO</name>
<dbReference type="Gene3D" id="1.10.10.10">
    <property type="entry name" value="Winged helix-like DNA-binding domain superfamily/Winged helix DNA-binding domain"/>
    <property type="match status" value="1"/>
</dbReference>
<dbReference type="PANTHER" id="PTHR43736">
    <property type="entry name" value="ADP-RIBOSE PYROPHOSPHATASE"/>
    <property type="match status" value="1"/>
</dbReference>
<reference evidence="3 4" key="1">
    <citation type="journal article" date="2019" name="Emerg. Microbes Infect.">
        <title>Comprehensive subspecies identification of 175 nontuberculous mycobacteria species based on 7547 genomic profiles.</title>
        <authorList>
            <person name="Matsumoto Y."/>
            <person name="Kinjo T."/>
            <person name="Motooka D."/>
            <person name="Nabeya D."/>
            <person name="Jung N."/>
            <person name="Uechi K."/>
            <person name="Horii T."/>
            <person name="Iida T."/>
            <person name="Fujita J."/>
            <person name="Nakamura S."/>
        </authorList>
    </citation>
    <scope>NUCLEOTIDE SEQUENCE [LARGE SCALE GENOMIC DNA]</scope>
    <source>
        <strain evidence="3 4">JCM 17899</strain>
    </source>
</reference>
<keyword evidence="4" id="KW-1185">Reference proteome</keyword>
<gene>
    <name evidence="3" type="ORF">MSEDJ_59900</name>
</gene>
<dbReference type="InterPro" id="IPR054105">
    <property type="entry name" value="WHD_NrtR"/>
</dbReference>
<dbReference type="InterPro" id="IPR000086">
    <property type="entry name" value="NUDIX_hydrolase_dom"/>
</dbReference>
<evidence type="ECO:0000259" key="2">
    <source>
        <dbReference type="PROSITE" id="PS51462"/>
    </source>
</evidence>
<dbReference type="GO" id="GO:0016787">
    <property type="term" value="F:hydrolase activity"/>
    <property type="evidence" value="ECO:0007669"/>
    <property type="project" value="UniProtKB-KW"/>
</dbReference>
<dbReference type="KEGG" id="msei:MSEDJ_59900"/>
<accession>A0A7I7QZU6</accession>
<dbReference type="Gene3D" id="3.90.79.10">
    <property type="entry name" value="Nucleoside Triphosphate Pyrophosphohydrolase"/>
    <property type="match status" value="1"/>
</dbReference>
<dbReference type="InterPro" id="IPR036388">
    <property type="entry name" value="WH-like_DNA-bd_sf"/>
</dbReference>
<dbReference type="PANTHER" id="PTHR43736:SF4">
    <property type="entry name" value="SLR1690 PROTEIN"/>
    <property type="match status" value="1"/>
</dbReference>
<sequence length="246" mass="26903">MSERQWLREYDPRSYPPFAVTVDLAVFTLRGDDLCVLLVRRGEYPHRGRWALPGGHVLHGRESADDAAHRELLEETGVDAWRSNAHLQQLAAYSAPDRDPRMAAGLQVVSIAYVALAPGLPDAVAGTDAADARWTPVGAVPALAFDHDRILADAVERVRAKLEYTTSALHFVTAPFSLTELRRVYEAVWGRSVEPANFRRKVLATPGFVSPVDRAATAPGRRGGRPPELYGPGGAATVDPPIRRPM</sequence>
<dbReference type="InterPro" id="IPR015797">
    <property type="entry name" value="NUDIX_hydrolase-like_dom_sf"/>
</dbReference>
<dbReference type="InterPro" id="IPR036390">
    <property type="entry name" value="WH_DNA-bd_sf"/>
</dbReference>
<dbReference type="EMBL" id="AP022588">
    <property type="protein sequence ID" value="BBY31894.1"/>
    <property type="molecule type" value="Genomic_DNA"/>
</dbReference>
<feature type="region of interest" description="Disordered" evidence="1">
    <location>
        <begin position="213"/>
        <end position="246"/>
    </location>
</feature>
<dbReference type="SUPFAM" id="SSF55811">
    <property type="entry name" value="Nudix"/>
    <property type="match status" value="1"/>
</dbReference>
<keyword evidence="3" id="KW-0378">Hydrolase</keyword>
<feature type="domain" description="Nudix hydrolase" evidence="2">
    <location>
        <begin position="17"/>
        <end position="157"/>
    </location>
</feature>
<organism evidence="3 4">
    <name type="scientific">Mycolicibacterium sediminis</name>
    <dbReference type="NCBI Taxonomy" id="1286180"/>
    <lineage>
        <taxon>Bacteria</taxon>
        <taxon>Bacillati</taxon>
        <taxon>Actinomycetota</taxon>
        <taxon>Actinomycetes</taxon>
        <taxon>Mycobacteriales</taxon>
        <taxon>Mycobacteriaceae</taxon>
        <taxon>Mycolicibacterium</taxon>
    </lineage>
</organism>
<evidence type="ECO:0000256" key="1">
    <source>
        <dbReference type="SAM" id="MobiDB-lite"/>
    </source>
</evidence>
<evidence type="ECO:0000313" key="4">
    <source>
        <dbReference type="Proteomes" id="UP000467193"/>
    </source>
</evidence>
<dbReference type="PROSITE" id="PS51462">
    <property type="entry name" value="NUDIX"/>
    <property type="match status" value="1"/>
</dbReference>
<dbReference type="Pfam" id="PF00293">
    <property type="entry name" value="NUDIX"/>
    <property type="match status" value="1"/>
</dbReference>
<dbReference type="SUPFAM" id="SSF46785">
    <property type="entry name" value="Winged helix' DNA-binding domain"/>
    <property type="match status" value="1"/>
</dbReference>
<protein>
    <submittedName>
        <fullName evidence="3">NUDIX hydrolase</fullName>
    </submittedName>
</protein>
<evidence type="ECO:0000313" key="3">
    <source>
        <dbReference type="EMBL" id="BBY31894.1"/>
    </source>
</evidence>
<feature type="compositionally biased region" description="Low complexity" evidence="1">
    <location>
        <begin position="214"/>
        <end position="230"/>
    </location>
</feature>